<dbReference type="GO" id="GO:0003700">
    <property type="term" value="F:DNA-binding transcription factor activity"/>
    <property type="evidence" value="ECO:0007669"/>
    <property type="project" value="TreeGrafter"/>
</dbReference>
<keyword evidence="2" id="KW-0238">DNA-binding</keyword>
<dbReference type="Gene3D" id="2.60.120.10">
    <property type="entry name" value="Jelly Rolls"/>
    <property type="match status" value="1"/>
</dbReference>
<dbReference type="CDD" id="cd00038">
    <property type="entry name" value="CAP_ED"/>
    <property type="match status" value="1"/>
</dbReference>
<dbReference type="STRING" id="1082479.SAMN05216241_11820"/>
<dbReference type="PROSITE" id="PS51063">
    <property type="entry name" value="HTH_CRP_2"/>
    <property type="match status" value="1"/>
</dbReference>
<keyword evidence="6" id="KW-0808">Transferase</keyword>
<dbReference type="GO" id="GO:0016301">
    <property type="term" value="F:kinase activity"/>
    <property type="evidence" value="ECO:0007669"/>
    <property type="project" value="UniProtKB-KW"/>
</dbReference>
<evidence type="ECO:0000259" key="4">
    <source>
        <dbReference type="PROSITE" id="PS50042"/>
    </source>
</evidence>
<dbReference type="PANTHER" id="PTHR24567:SF74">
    <property type="entry name" value="HTH-TYPE TRANSCRIPTIONAL REGULATOR ARCR"/>
    <property type="match status" value="1"/>
</dbReference>
<keyword evidence="3" id="KW-0804">Transcription</keyword>
<protein>
    <submittedName>
        <fullName evidence="6">cAMP-binding domain of CRP or a regulatory subunit of cAMP-dependent protein kinases</fullName>
    </submittedName>
</protein>
<evidence type="ECO:0000313" key="7">
    <source>
        <dbReference type="Proteomes" id="UP000199415"/>
    </source>
</evidence>
<dbReference type="InterPro" id="IPR000595">
    <property type="entry name" value="cNMP-bd_dom"/>
</dbReference>
<dbReference type="SMART" id="SM00100">
    <property type="entry name" value="cNMP"/>
    <property type="match status" value="1"/>
</dbReference>
<feature type="domain" description="Cyclic nucleotide-binding" evidence="4">
    <location>
        <begin position="18"/>
        <end position="138"/>
    </location>
</feature>
<dbReference type="GO" id="GO:0005829">
    <property type="term" value="C:cytosol"/>
    <property type="evidence" value="ECO:0007669"/>
    <property type="project" value="TreeGrafter"/>
</dbReference>
<evidence type="ECO:0000256" key="1">
    <source>
        <dbReference type="ARBA" id="ARBA00023015"/>
    </source>
</evidence>
<keyword evidence="6" id="KW-0418">Kinase</keyword>
<dbReference type="PANTHER" id="PTHR24567">
    <property type="entry name" value="CRP FAMILY TRANSCRIPTIONAL REGULATORY PROTEIN"/>
    <property type="match status" value="1"/>
</dbReference>
<evidence type="ECO:0000256" key="3">
    <source>
        <dbReference type="ARBA" id="ARBA00023163"/>
    </source>
</evidence>
<dbReference type="InterPro" id="IPR036390">
    <property type="entry name" value="WH_DNA-bd_sf"/>
</dbReference>
<evidence type="ECO:0000259" key="5">
    <source>
        <dbReference type="PROSITE" id="PS51063"/>
    </source>
</evidence>
<dbReference type="AlphaFoldDB" id="A0A1G7UZE2"/>
<dbReference type="Pfam" id="PF13545">
    <property type="entry name" value="HTH_Crp_2"/>
    <property type="match status" value="1"/>
</dbReference>
<dbReference type="InterPro" id="IPR036388">
    <property type="entry name" value="WH-like_DNA-bd_sf"/>
</dbReference>
<keyword evidence="1" id="KW-0805">Transcription regulation</keyword>
<dbReference type="Pfam" id="PF00027">
    <property type="entry name" value="cNMP_binding"/>
    <property type="match status" value="1"/>
</dbReference>
<dbReference type="InterPro" id="IPR014710">
    <property type="entry name" value="RmlC-like_jellyroll"/>
</dbReference>
<accession>A0A1G7UZE2</accession>
<dbReference type="Proteomes" id="UP000199415">
    <property type="component" value="Unassembled WGS sequence"/>
</dbReference>
<dbReference type="InterPro" id="IPR012318">
    <property type="entry name" value="HTH_CRP"/>
</dbReference>
<evidence type="ECO:0000256" key="2">
    <source>
        <dbReference type="ARBA" id="ARBA00023125"/>
    </source>
</evidence>
<gene>
    <name evidence="6" type="ORF">SAMN05216241_11820</name>
</gene>
<feature type="domain" description="HTH crp-type" evidence="5">
    <location>
        <begin position="152"/>
        <end position="225"/>
    </location>
</feature>
<name>A0A1G7UZE2_9PROT</name>
<organism evidence="6 7">
    <name type="scientific">Limimonas halophila</name>
    <dbReference type="NCBI Taxonomy" id="1082479"/>
    <lineage>
        <taxon>Bacteria</taxon>
        <taxon>Pseudomonadati</taxon>
        <taxon>Pseudomonadota</taxon>
        <taxon>Alphaproteobacteria</taxon>
        <taxon>Rhodospirillales</taxon>
        <taxon>Rhodovibrionaceae</taxon>
        <taxon>Limimonas</taxon>
    </lineage>
</organism>
<dbReference type="SMART" id="SM00419">
    <property type="entry name" value="HTH_CRP"/>
    <property type="match status" value="1"/>
</dbReference>
<dbReference type="InterPro" id="IPR050397">
    <property type="entry name" value="Env_Response_Regulators"/>
</dbReference>
<evidence type="ECO:0000313" key="6">
    <source>
        <dbReference type="EMBL" id="SDG52668.1"/>
    </source>
</evidence>
<dbReference type="EMBL" id="FNCE01000018">
    <property type="protein sequence ID" value="SDG52668.1"/>
    <property type="molecule type" value="Genomic_DNA"/>
</dbReference>
<dbReference type="SUPFAM" id="SSF51206">
    <property type="entry name" value="cAMP-binding domain-like"/>
    <property type="match status" value="1"/>
</dbReference>
<dbReference type="OrthoDB" id="3182344at2"/>
<sequence>MAASDHGARRRTLAGIEIFRDTDRDDLARIEQRCRWRSYQPGQSVIERAAPTHEVHFVVAGAVRVEDHAASGRVVSFQDVREGGLVGELAAIDGGERSASVVAVEPTTTAALDPRSFLNLLADHPEVSLATMQRLADMVRQASGRIMELSTVGAHNRVHAEVLRLARERAGSDGESARISPIPAHADIASRVSTTRETVARVLSELSKQDLIRRERNALVVPDLPALTELVERARAE</sequence>
<dbReference type="SUPFAM" id="SSF46785">
    <property type="entry name" value="Winged helix' DNA-binding domain"/>
    <property type="match status" value="1"/>
</dbReference>
<dbReference type="Gene3D" id="1.10.10.10">
    <property type="entry name" value="Winged helix-like DNA-binding domain superfamily/Winged helix DNA-binding domain"/>
    <property type="match status" value="1"/>
</dbReference>
<proteinExistence type="predicted"/>
<keyword evidence="7" id="KW-1185">Reference proteome</keyword>
<dbReference type="InterPro" id="IPR018490">
    <property type="entry name" value="cNMP-bd_dom_sf"/>
</dbReference>
<reference evidence="6 7" key="1">
    <citation type="submission" date="2016-10" db="EMBL/GenBank/DDBJ databases">
        <authorList>
            <person name="de Groot N.N."/>
        </authorList>
    </citation>
    <scope>NUCLEOTIDE SEQUENCE [LARGE SCALE GENOMIC DNA]</scope>
    <source>
        <strain evidence="6 7">DSM 25584</strain>
    </source>
</reference>
<dbReference type="RefSeq" id="WP_090022352.1">
    <property type="nucleotide sequence ID" value="NZ_FNCE01000018.1"/>
</dbReference>
<dbReference type="PROSITE" id="PS50042">
    <property type="entry name" value="CNMP_BINDING_3"/>
    <property type="match status" value="1"/>
</dbReference>
<dbReference type="GO" id="GO:0003677">
    <property type="term" value="F:DNA binding"/>
    <property type="evidence" value="ECO:0007669"/>
    <property type="project" value="UniProtKB-KW"/>
</dbReference>